<gene>
    <name evidence="5" type="ORF">KC19_6G166100</name>
</gene>
<dbReference type="PROSITE" id="PS00092">
    <property type="entry name" value="N6_MTASE"/>
    <property type="match status" value="1"/>
</dbReference>
<accession>A0A8T0HH80</accession>
<organism evidence="5 6">
    <name type="scientific">Ceratodon purpureus</name>
    <name type="common">Fire moss</name>
    <name type="synonym">Dicranum purpureum</name>
    <dbReference type="NCBI Taxonomy" id="3225"/>
    <lineage>
        <taxon>Eukaryota</taxon>
        <taxon>Viridiplantae</taxon>
        <taxon>Streptophyta</taxon>
        <taxon>Embryophyta</taxon>
        <taxon>Bryophyta</taxon>
        <taxon>Bryophytina</taxon>
        <taxon>Bryopsida</taxon>
        <taxon>Dicranidae</taxon>
        <taxon>Pseudoditrichales</taxon>
        <taxon>Ditrichaceae</taxon>
        <taxon>Ceratodon</taxon>
    </lineage>
</organism>
<evidence type="ECO:0000313" key="5">
    <source>
        <dbReference type="EMBL" id="KAG0570485.1"/>
    </source>
</evidence>
<keyword evidence="2" id="KW-0808">Transferase</keyword>
<keyword evidence="1" id="KW-0489">Methyltransferase</keyword>
<dbReference type="Proteomes" id="UP000822688">
    <property type="component" value="Chromosome 6"/>
</dbReference>
<sequence length="574" mass="62206">MASAFVRLSQSIGALSISHCGSSPLFRPCSNSIRRHHPARRISSLFSSLDCWPVFPLSEPSKELQCRPSPFVHRLQKRIGCSALSDGEHGGSAFYSTSAAAEASVAERSLYCESVTRVIDSVSVVTPLCERPATHVTCLEDLLQWRRKAELLAASVGKEFYEADGGPDSSDLLRELEWLLDDAVAACCRRGRTADSSARCWEACSWRDVKACLPVETLRSLDRDNSSNESADVSLEFGVFGTLLKERYTDPVAELAADGACCCDSLRDSLANMACDNQEVEEASVEGSSFTKTATSKASNFPTLHDAVGQLNNQSTNAHVLLRASIEELEEQWTQRVRARRPFQYVVGCTHWRDLVLSVQEGVLIPRPETEQMIDLAEAAIAADDSLRDGLWADLGTGSGALAIALARLLPSSGSVIAIDASPIAVAVARRNVEQYELMDRVKVVSGSWFTPLENHNGSLAGVLSNPPYIPSENITGLQAEVGKHEPQSALDGGEDGMNDLRIICQGSSRALRSGGFLALETNGGKQAESVADLLHSLRTLGDFQTNMPVPCFQNIRIVPDFAGIMRFVVATRC</sequence>
<name>A0A8T0HH80_CERPU</name>
<dbReference type="Pfam" id="PF05175">
    <property type="entry name" value="MTS"/>
    <property type="match status" value="1"/>
</dbReference>
<feature type="domain" description="Methyltransferase small" evidence="4">
    <location>
        <begin position="389"/>
        <end position="470"/>
    </location>
</feature>
<comment type="caution">
    <text evidence="5">The sequence shown here is derived from an EMBL/GenBank/DDBJ whole genome shotgun (WGS) entry which is preliminary data.</text>
</comment>
<dbReference type="GO" id="GO:0008757">
    <property type="term" value="F:S-adenosylmethionine-dependent methyltransferase activity"/>
    <property type="evidence" value="ECO:0007669"/>
    <property type="project" value="UniProtKB-ARBA"/>
</dbReference>
<dbReference type="EMBL" id="CM026427">
    <property type="protein sequence ID" value="KAG0570485.1"/>
    <property type="molecule type" value="Genomic_DNA"/>
</dbReference>
<dbReference type="InterPro" id="IPR007848">
    <property type="entry name" value="Small_mtfrase_dom"/>
</dbReference>
<evidence type="ECO:0000256" key="3">
    <source>
        <dbReference type="ARBA" id="ARBA00022691"/>
    </source>
</evidence>
<evidence type="ECO:0000256" key="1">
    <source>
        <dbReference type="ARBA" id="ARBA00022603"/>
    </source>
</evidence>
<dbReference type="PANTHER" id="PTHR47441:SF3">
    <property type="entry name" value="RELEASE FACTOR GLUTAMINE METHYLTRANSFERASE"/>
    <property type="match status" value="1"/>
</dbReference>
<dbReference type="InterPro" id="IPR029063">
    <property type="entry name" value="SAM-dependent_MTases_sf"/>
</dbReference>
<dbReference type="GO" id="GO:0008276">
    <property type="term" value="F:protein methyltransferase activity"/>
    <property type="evidence" value="ECO:0007669"/>
    <property type="project" value="InterPro"/>
</dbReference>
<proteinExistence type="predicted"/>
<dbReference type="CDD" id="cd02440">
    <property type="entry name" value="AdoMet_MTases"/>
    <property type="match status" value="1"/>
</dbReference>
<evidence type="ECO:0000256" key="2">
    <source>
        <dbReference type="ARBA" id="ARBA00022679"/>
    </source>
</evidence>
<keyword evidence="6" id="KW-1185">Reference proteome</keyword>
<dbReference type="Gene3D" id="3.40.50.150">
    <property type="entry name" value="Vaccinia Virus protein VP39"/>
    <property type="match status" value="1"/>
</dbReference>
<dbReference type="SUPFAM" id="SSF53335">
    <property type="entry name" value="S-adenosyl-L-methionine-dependent methyltransferases"/>
    <property type="match status" value="1"/>
</dbReference>
<dbReference type="InterPro" id="IPR002052">
    <property type="entry name" value="DNA_methylase_N6_adenine_CS"/>
</dbReference>
<dbReference type="NCBIfam" id="TIGR00536">
    <property type="entry name" value="hemK_fam"/>
    <property type="match status" value="1"/>
</dbReference>
<keyword evidence="3" id="KW-0949">S-adenosyl-L-methionine</keyword>
<dbReference type="AlphaFoldDB" id="A0A8T0HH80"/>
<dbReference type="InterPro" id="IPR052663">
    <property type="entry name" value="RF_glutamine_MTase_cyano"/>
</dbReference>
<dbReference type="GO" id="GO:0003676">
    <property type="term" value="F:nucleic acid binding"/>
    <property type="evidence" value="ECO:0007669"/>
    <property type="project" value="InterPro"/>
</dbReference>
<dbReference type="PANTHER" id="PTHR47441">
    <property type="match status" value="1"/>
</dbReference>
<evidence type="ECO:0000313" key="6">
    <source>
        <dbReference type="Proteomes" id="UP000822688"/>
    </source>
</evidence>
<protein>
    <recommendedName>
        <fullName evidence="4">Methyltransferase small domain-containing protein</fullName>
    </recommendedName>
</protein>
<reference evidence="5 6" key="1">
    <citation type="submission" date="2020-06" db="EMBL/GenBank/DDBJ databases">
        <title>WGS assembly of Ceratodon purpureus strain R40.</title>
        <authorList>
            <person name="Carey S.B."/>
            <person name="Jenkins J."/>
            <person name="Shu S."/>
            <person name="Lovell J.T."/>
            <person name="Sreedasyam A."/>
            <person name="Maumus F."/>
            <person name="Tiley G.P."/>
            <person name="Fernandez-Pozo N."/>
            <person name="Barry K."/>
            <person name="Chen C."/>
            <person name="Wang M."/>
            <person name="Lipzen A."/>
            <person name="Daum C."/>
            <person name="Saski C.A."/>
            <person name="Payton A.C."/>
            <person name="Mcbreen J.C."/>
            <person name="Conrad R.E."/>
            <person name="Kollar L.M."/>
            <person name="Olsson S."/>
            <person name="Huttunen S."/>
            <person name="Landis J.B."/>
            <person name="Wickett N.J."/>
            <person name="Johnson M.G."/>
            <person name="Rensing S.A."/>
            <person name="Grimwood J."/>
            <person name="Schmutz J."/>
            <person name="Mcdaniel S.F."/>
        </authorList>
    </citation>
    <scope>NUCLEOTIDE SEQUENCE [LARGE SCALE GENOMIC DNA]</scope>
    <source>
        <strain evidence="5 6">R40</strain>
    </source>
</reference>
<dbReference type="InterPro" id="IPR004556">
    <property type="entry name" value="HemK-like"/>
</dbReference>
<evidence type="ECO:0000259" key="4">
    <source>
        <dbReference type="Pfam" id="PF05175"/>
    </source>
</evidence>
<dbReference type="GO" id="GO:0032259">
    <property type="term" value="P:methylation"/>
    <property type="evidence" value="ECO:0007669"/>
    <property type="project" value="UniProtKB-KW"/>
</dbReference>